<feature type="signal peptide" evidence="10">
    <location>
        <begin position="1"/>
        <end position="19"/>
    </location>
</feature>
<dbReference type="SUPFAM" id="SSF52151">
    <property type="entry name" value="FabD/lysophospholipase-like"/>
    <property type="match status" value="1"/>
</dbReference>
<dbReference type="EMBL" id="MU853350">
    <property type="protein sequence ID" value="KAK4110433.1"/>
    <property type="molecule type" value="Genomic_DNA"/>
</dbReference>
<keyword evidence="7" id="KW-0325">Glycoprotein</keyword>
<evidence type="ECO:0000313" key="12">
    <source>
        <dbReference type="EMBL" id="KAK4110433.1"/>
    </source>
</evidence>
<dbReference type="GO" id="GO:0005783">
    <property type="term" value="C:endoplasmic reticulum"/>
    <property type="evidence" value="ECO:0007669"/>
    <property type="project" value="TreeGrafter"/>
</dbReference>
<feature type="chain" id="PRO_5042667799" description="Lysophospholipase" evidence="10">
    <location>
        <begin position="20"/>
        <end position="667"/>
    </location>
</feature>
<dbReference type="EC" id="3.1.1.5" evidence="2 10"/>
<keyword evidence="5 9" id="KW-0442">Lipid degradation</keyword>
<name>A0AAN6QI34_9PEZI</name>
<dbReference type="GeneID" id="89936033"/>
<dbReference type="AlphaFoldDB" id="A0AAN6QI34"/>
<dbReference type="Gene3D" id="3.40.1090.10">
    <property type="entry name" value="Cytosolic phospholipase A2 catalytic domain"/>
    <property type="match status" value="1"/>
</dbReference>
<keyword evidence="6 9" id="KW-0443">Lipid metabolism</keyword>
<evidence type="ECO:0000256" key="2">
    <source>
        <dbReference type="ARBA" id="ARBA00013274"/>
    </source>
</evidence>
<dbReference type="GO" id="GO:0004623">
    <property type="term" value="F:phospholipase A2 activity"/>
    <property type="evidence" value="ECO:0007669"/>
    <property type="project" value="TreeGrafter"/>
</dbReference>
<dbReference type="GO" id="GO:0046475">
    <property type="term" value="P:glycerophospholipid catabolic process"/>
    <property type="evidence" value="ECO:0007669"/>
    <property type="project" value="TreeGrafter"/>
</dbReference>
<sequence length="667" mass="70616">MHLPTLLPVFLLQPFLTAAEPIRIPRQDNNNNNALVISPRARPNAPSGGYAPAQVPCPGDKPTIRSANALSQSETDWLKKRRPNTVDPMIDFLKRANIDGFDAEAYLRKVAPGITDLPNVAIAVSGGGYRALMNGAGFVSAADSRTPGSTAAGGIGGLLQASTYLAGLSGGGWLVSSIFANNFSTVETLRNGREGSSIWAFENTIFEGPDMPGPGILDTAAYWSDVAGQVDDKRSAGFPVSITDYWGRALSYQLIDAPDGGPAYTFSSIVLDDEFANSRTPFPILVSDVRAPGTKVISLNATVVEFNPFEMGSYDPTIYGFAPMRYLASNFSAGVVPSDGKCVEGFDSASFILGTSSSLFNAFLLQNISAINGVPSFLLEAATAVLDGLSENENDIAQYAPNPFLGWNNATNPTHSEFELDLVDGGEDLQNIPLHPLIQPLRGVDVIFAVDSSADTTYNWPNGTALRASYDRSQSAIANGTLFPPVPDDKTFIALGLNNRPTFFGCDPANFSLSGDRHLPPLLIYLPNAPYTAMSNVTTFTPSYTRAERDAIIRNGYNAATQGNATAALDAQWPACVACAVLSRSLHRTGTAVPSVCSDCFDRYCWNGTTVAASAAAAGEYEPTFKIRNEGPGSEDKASAAAGIPARRGSSAVVGLVVGVFVMVAIL</sequence>
<keyword evidence="4 9" id="KW-0378">Hydrolase</keyword>
<evidence type="ECO:0000256" key="10">
    <source>
        <dbReference type="RuleBase" id="RU362103"/>
    </source>
</evidence>
<comment type="catalytic activity">
    <reaction evidence="8 10">
        <text>a 1-acyl-sn-glycero-3-phosphocholine + H2O = sn-glycerol 3-phosphocholine + a fatty acid + H(+)</text>
        <dbReference type="Rhea" id="RHEA:15177"/>
        <dbReference type="ChEBI" id="CHEBI:15377"/>
        <dbReference type="ChEBI" id="CHEBI:15378"/>
        <dbReference type="ChEBI" id="CHEBI:16870"/>
        <dbReference type="ChEBI" id="CHEBI:28868"/>
        <dbReference type="ChEBI" id="CHEBI:58168"/>
        <dbReference type="EC" id="3.1.1.5"/>
    </reaction>
</comment>
<dbReference type="Pfam" id="PF01735">
    <property type="entry name" value="PLA2_B"/>
    <property type="match status" value="1"/>
</dbReference>
<dbReference type="SMART" id="SM00022">
    <property type="entry name" value="PLAc"/>
    <property type="match status" value="1"/>
</dbReference>
<evidence type="ECO:0000259" key="11">
    <source>
        <dbReference type="PROSITE" id="PS51210"/>
    </source>
</evidence>
<reference evidence="12" key="2">
    <citation type="submission" date="2023-05" db="EMBL/GenBank/DDBJ databases">
        <authorList>
            <consortium name="Lawrence Berkeley National Laboratory"/>
            <person name="Steindorff A."/>
            <person name="Hensen N."/>
            <person name="Bonometti L."/>
            <person name="Westerberg I."/>
            <person name="Brannstrom I.O."/>
            <person name="Guillou S."/>
            <person name="Cros-Aarteil S."/>
            <person name="Calhoun S."/>
            <person name="Haridas S."/>
            <person name="Kuo A."/>
            <person name="Mondo S."/>
            <person name="Pangilinan J."/>
            <person name="Riley R."/>
            <person name="Labutti K."/>
            <person name="Andreopoulos B."/>
            <person name="Lipzen A."/>
            <person name="Chen C."/>
            <person name="Yanf M."/>
            <person name="Daum C."/>
            <person name="Ng V."/>
            <person name="Clum A."/>
            <person name="Ohm R."/>
            <person name="Martin F."/>
            <person name="Silar P."/>
            <person name="Natvig D."/>
            <person name="Lalanne C."/>
            <person name="Gautier V."/>
            <person name="Ament-Velasquez S.L."/>
            <person name="Kruys A."/>
            <person name="Hutchinson M.I."/>
            <person name="Powell A.J."/>
            <person name="Barry K."/>
            <person name="Miller A.N."/>
            <person name="Grigoriev I.V."/>
            <person name="Debuchy R."/>
            <person name="Gladieux P."/>
            <person name="Thoren M.H."/>
            <person name="Johannesson H."/>
        </authorList>
    </citation>
    <scope>NUCLEOTIDE SEQUENCE</scope>
    <source>
        <strain evidence="12">CBS 508.74</strain>
    </source>
</reference>
<dbReference type="RefSeq" id="XP_064668003.1">
    <property type="nucleotide sequence ID" value="XM_064811908.1"/>
</dbReference>
<dbReference type="PANTHER" id="PTHR10728:SF33">
    <property type="entry name" value="LYSOPHOSPHOLIPASE 1-RELATED"/>
    <property type="match status" value="1"/>
</dbReference>
<reference evidence="12" key="1">
    <citation type="journal article" date="2023" name="Mol. Phylogenet. Evol.">
        <title>Genome-scale phylogeny and comparative genomics of the fungal order Sordariales.</title>
        <authorList>
            <person name="Hensen N."/>
            <person name="Bonometti L."/>
            <person name="Westerberg I."/>
            <person name="Brannstrom I.O."/>
            <person name="Guillou S."/>
            <person name="Cros-Aarteil S."/>
            <person name="Calhoun S."/>
            <person name="Haridas S."/>
            <person name="Kuo A."/>
            <person name="Mondo S."/>
            <person name="Pangilinan J."/>
            <person name="Riley R."/>
            <person name="LaButti K."/>
            <person name="Andreopoulos B."/>
            <person name="Lipzen A."/>
            <person name="Chen C."/>
            <person name="Yan M."/>
            <person name="Daum C."/>
            <person name="Ng V."/>
            <person name="Clum A."/>
            <person name="Steindorff A."/>
            <person name="Ohm R.A."/>
            <person name="Martin F."/>
            <person name="Silar P."/>
            <person name="Natvig D.O."/>
            <person name="Lalanne C."/>
            <person name="Gautier V."/>
            <person name="Ament-Velasquez S.L."/>
            <person name="Kruys A."/>
            <person name="Hutchinson M.I."/>
            <person name="Powell A.J."/>
            <person name="Barry K."/>
            <person name="Miller A.N."/>
            <person name="Grigoriev I.V."/>
            <person name="Debuchy R."/>
            <person name="Gladieux P."/>
            <person name="Hiltunen Thoren M."/>
            <person name="Johannesson H."/>
        </authorList>
    </citation>
    <scope>NUCLEOTIDE SEQUENCE</scope>
    <source>
        <strain evidence="12">CBS 508.74</strain>
    </source>
</reference>
<accession>A0AAN6QI34</accession>
<keyword evidence="3 10" id="KW-0732">Signal</keyword>
<feature type="domain" description="PLA2c" evidence="11">
    <location>
        <begin position="56"/>
        <end position="611"/>
    </location>
</feature>
<evidence type="ECO:0000256" key="5">
    <source>
        <dbReference type="ARBA" id="ARBA00022963"/>
    </source>
</evidence>
<evidence type="ECO:0000256" key="1">
    <source>
        <dbReference type="ARBA" id="ARBA00008780"/>
    </source>
</evidence>
<comment type="similarity">
    <text evidence="1 10">Belongs to the lysophospholipase family.</text>
</comment>
<evidence type="ECO:0000256" key="8">
    <source>
        <dbReference type="ARBA" id="ARBA00049531"/>
    </source>
</evidence>
<evidence type="ECO:0000256" key="6">
    <source>
        <dbReference type="ARBA" id="ARBA00023098"/>
    </source>
</evidence>
<comment type="caution">
    <text evidence="12">The sequence shown here is derived from an EMBL/GenBank/DDBJ whole genome shotgun (WGS) entry which is preliminary data.</text>
</comment>
<evidence type="ECO:0000256" key="7">
    <source>
        <dbReference type="ARBA" id="ARBA00023180"/>
    </source>
</evidence>
<dbReference type="Proteomes" id="UP001302812">
    <property type="component" value="Unassembled WGS sequence"/>
</dbReference>
<evidence type="ECO:0000256" key="4">
    <source>
        <dbReference type="ARBA" id="ARBA00022801"/>
    </source>
</evidence>
<proteinExistence type="inferred from homology"/>
<dbReference type="PANTHER" id="PTHR10728">
    <property type="entry name" value="CYTOSOLIC PHOSPHOLIPASE A2"/>
    <property type="match status" value="1"/>
</dbReference>
<keyword evidence="13" id="KW-1185">Reference proteome</keyword>
<protein>
    <recommendedName>
        <fullName evidence="2 10">Lysophospholipase</fullName>
        <ecNumber evidence="2 10">3.1.1.5</ecNumber>
    </recommendedName>
</protein>
<dbReference type="InterPro" id="IPR002642">
    <property type="entry name" value="LysoPLipase_cat_dom"/>
</dbReference>
<evidence type="ECO:0000256" key="9">
    <source>
        <dbReference type="PROSITE-ProRule" id="PRU00555"/>
    </source>
</evidence>
<dbReference type="InterPro" id="IPR016035">
    <property type="entry name" value="Acyl_Trfase/lysoPLipase"/>
</dbReference>
<evidence type="ECO:0000313" key="13">
    <source>
        <dbReference type="Proteomes" id="UP001302812"/>
    </source>
</evidence>
<dbReference type="GO" id="GO:0004622">
    <property type="term" value="F:phosphatidylcholine lysophospholipase activity"/>
    <property type="evidence" value="ECO:0007669"/>
    <property type="project" value="UniProtKB-EC"/>
</dbReference>
<organism evidence="12 13">
    <name type="scientific">Canariomyces notabilis</name>
    <dbReference type="NCBI Taxonomy" id="2074819"/>
    <lineage>
        <taxon>Eukaryota</taxon>
        <taxon>Fungi</taxon>
        <taxon>Dikarya</taxon>
        <taxon>Ascomycota</taxon>
        <taxon>Pezizomycotina</taxon>
        <taxon>Sordariomycetes</taxon>
        <taxon>Sordariomycetidae</taxon>
        <taxon>Sordariales</taxon>
        <taxon>Chaetomiaceae</taxon>
        <taxon>Canariomyces</taxon>
    </lineage>
</organism>
<evidence type="ECO:0000256" key="3">
    <source>
        <dbReference type="ARBA" id="ARBA00022729"/>
    </source>
</evidence>
<dbReference type="GO" id="GO:0005829">
    <property type="term" value="C:cytosol"/>
    <property type="evidence" value="ECO:0007669"/>
    <property type="project" value="TreeGrafter"/>
</dbReference>
<gene>
    <name evidence="12" type="ORF">N656DRAFT_713641</name>
</gene>
<dbReference type="FunFam" id="3.40.1090.10:FF:000010">
    <property type="entry name" value="Lysophospholipase"/>
    <property type="match status" value="1"/>
</dbReference>
<dbReference type="PROSITE" id="PS51210">
    <property type="entry name" value="PLA2C"/>
    <property type="match status" value="1"/>
</dbReference>